<reference evidence="1 2" key="1">
    <citation type="submission" date="2021-06" db="EMBL/GenBank/DDBJ databases">
        <title>Caerostris extrusa draft genome.</title>
        <authorList>
            <person name="Kono N."/>
            <person name="Arakawa K."/>
        </authorList>
    </citation>
    <scope>NUCLEOTIDE SEQUENCE [LARGE SCALE GENOMIC DNA]</scope>
</reference>
<dbReference type="EMBL" id="BPLR01000764">
    <property type="protein sequence ID" value="GIY97293.1"/>
    <property type="molecule type" value="Genomic_DNA"/>
</dbReference>
<accession>A0AAV4XU69</accession>
<proteinExistence type="predicted"/>
<evidence type="ECO:0000313" key="1">
    <source>
        <dbReference type="EMBL" id="GIY97293.1"/>
    </source>
</evidence>
<dbReference type="Proteomes" id="UP001054945">
    <property type="component" value="Unassembled WGS sequence"/>
</dbReference>
<organism evidence="1 2">
    <name type="scientific">Caerostris extrusa</name>
    <name type="common">Bark spider</name>
    <name type="synonym">Caerostris bankana</name>
    <dbReference type="NCBI Taxonomy" id="172846"/>
    <lineage>
        <taxon>Eukaryota</taxon>
        <taxon>Metazoa</taxon>
        <taxon>Ecdysozoa</taxon>
        <taxon>Arthropoda</taxon>
        <taxon>Chelicerata</taxon>
        <taxon>Arachnida</taxon>
        <taxon>Araneae</taxon>
        <taxon>Araneomorphae</taxon>
        <taxon>Entelegynae</taxon>
        <taxon>Araneoidea</taxon>
        <taxon>Araneidae</taxon>
        <taxon>Caerostris</taxon>
    </lineage>
</organism>
<sequence>MVDLLEFNETYIPEDYSLLFNESSITVEELDCMLRYHNKTYSEDDFFYYLGFYFKNPFPIAAVEYVFE</sequence>
<comment type="caution">
    <text evidence="1">The sequence shown here is derived from an EMBL/GenBank/DDBJ whole genome shotgun (WGS) entry which is preliminary data.</text>
</comment>
<dbReference type="AlphaFoldDB" id="A0AAV4XU69"/>
<name>A0AAV4XU69_CAEEX</name>
<gene>
    <name evidence="1" type="ORF">CEXT_563621</name>
</gene>
<evidence type="ECO:0000313" key="2">
    <source>
        <dbReference type="Proteomes" id="UP001054945"/>
    </source>
</evidence>
<keyword evidence="2" id="KW-1185">Reference proteome</keyword>
<protein>
    <submittedName>
        <fullName evidence="1">Uncharacterized protein</fullName>
    </submittedName>
</protein>